<feature type="domain" description="Trichome birefringence-like C-terminal" evidence="8">
    <location>
        <begin position="108"/>
        <end position="389"/>
    </location>
</feature>
<reference evidence="10 11" key="1">
    <citation type="submission" date="2024-06" db="EMBL/GenBank/DDBJ databases">
        <title>A chromosome level genome sequence of Diviner's sage (Salvia divinorum).</title>
        <authorList>
            <person name="Ford S.A."/>
            <person name="Ro D.-K."/>
            <person name="Ness R.W."/>
            <person name="Phillips M.A."/>
        </authorList>
    </citation>
    <scope>NUCLEOTIDE SEQUENCE [LARGE SCALE GENOMIC DNA]</scope>
    <source>
        <strain evidence="10">SAF-2024a</strain>
        <tissue evidence="10">Leaf</tissue>
    </source>
</reference>
<dbReference type="Proteomes" id="UP001567538">
    <property type="component" value="Unassembled WGS sequence"/>
</dbReference>
<feature type="domain" description="Trichome birefringence-like N-terminal" evidence="9">
    <location>
        <begin position="55"/>
        <end position="107"/>
    </location>
</feature>
<comment type="subcellular location">
    <subcellularLocation>
        <location evidence="1">Membrane</location>
        <topology evidence="1">Single-pass membrane protein</topology>
    </subcellularLocation>
</comment>
<evidence type="ECO:0000256" key="4">
    <source>
        <dbReference type="ARBA" id="ARBA00022968"/>
    </source>
</evidence>
<gene>
    <name evidence="10" type="ORF">AAHA92_16384</name>
</gene>
<dbReference type="GO" id="GO:0016020">
    <property type="term" value="C:membrane"/>
    <property type="evidence" value="ECO:0007669"/>
    <property type="project" value="UniProtKB-SubCell"/>
</dbReference>
<keyword evidence="11" id="KW-1185">Reference proteome</keyword>
<keyword evidence="6 7" id="KW-0472">Membrane</keyword>
<evidence type="ECO:0000256" key="3">
    <source>
        <dbReference type="ARBA" id="ARBA00022692"/>
    </source>
</evidence>
<comment type="similarity">
    <text evidence="2">Belongs to the PC-esterase family. TBL subfamily.</text>
</comment>
<protein>
    <submittedName>
        <fullName evidence="10">Protein trichome birefringence-like 34</fullName>
    </submittedName>
</protein>
<keyword evidence="3 7" id="KW-0812">Transmembrane</keyword>
<evidence type="ECO:0000256" key="5">
    <source>
        <dbReference type="ARBA" id="ARBA00022989"/>
    </source>
</evidence>
<evidence type="ECO:0000256" key="7">
    <source>
        <dbReference type="SAM" id="Phobius"/>
    </source>
</evidence>
<feature type="transmembrane region" description="Helical" evidence="7">
    <location>
        <begin position="7"/>
        <end position="28"/>
    </location>
</feature>
<dbReference type="Pfam" id="PF13839">
    <property type="entry name" value="PC-Esterase"/>
    <property type="match status" value="1"/>
</dbReference>
<dbReference type="InterPro" id="IPR029962">
    <property type="entry name" value="TBL"/>
</dbReference>
<comment type="caution">
    <text evidence="10">The sequence shown here is derived from an EMBL/GenBank/DDBJ whole genome shotgun (WGS) entry which is preliminary data.</text>
</comment>
<evidence type="ECO:0000259" key="8">
    <source>
        <dbReference type="Pfam" id="PF13839"/>
    </source>
</evidence>
<keyword evidence="5 7" id="KW-1133">Transmembrane helix</keyword>
<dbReference type="PANTHER" id="PTHR32285">
    <property type="entry name" value="PROTEIN TRICHOME BIREFRINGENCE-LIKE 9-RELATED"/>
    <property type="match status" value="1"/>
</dbReference>
<proteinExistence type="inferred from homology"/>
<dbReference type="InterPro" id="IPR026057">
    <property type="entry name" value="TBL_C"/>
</dbReference>
<evidence type="ECO:0000256" key="6">
    <source>
        <dbReference type="ARBA" id="ARBA00023136"/>
    </source>
</evidence>
<dbReference type="InterPro" id="IPR025846">
    <property type="entry name" value="TBL_N"/>
</dbReference>
<accession>A0ABD1GVH3</accession>
<evidence type="ECO:0000259" key="9">
    <source>
        <dbReference type="Pfam" id="PF14416"/>
    </source>
</evidence>
<evidence type="ECO:0000313" key="10">
    <source>
        <dbReference type="EMBL" id="KAL1548107.1"/>
    </source>
</evidence>
<evidence type="ECO:0000313" key="11">
    <source>
        <dbReference type="Proteomes" id="UP001567538"/>
    </source>
</evidence>
<dbReference type="Pfam" id="PF14416">
    <property type="entry name" value="PMR5N"/>
    <property type="match status" value="1"/>
</dbReference>
<dbReference type="EMBL" id="JBEAFC010000007">
    <property type="protein sequence ID" value="KAL1548107.1"/>
    <property type="molecule type" value="Genomic_DNA"/>
</dbReference>
<dbReference type="AlphaFoldDB" id="A0ABD1GVH3"/>
<name>A0ABD1GVH3_SALDI</name>
<organism evidence="10 11">
    <name type="scientific">Salvia divinorum</name>
    <name type="common">Maria pastora</name>
    <name type="synonym">Diviner's sage</name>
    <dbReference type="NCBI Taxonomy" id="28513"/>
    <lineage>
        <taxon>Eukaryota</taxon>
        <taxon>Viridiplantae</taxon>
        <taxon>Streptophyta</taxon>
        <taxon>Embryophyta</taxon>
        <taxon>Tracheophyta</taxon>
        <taxon>Spermatophyta</taxon>
        <taxon>Magnoliopsida</taxon>
        <taxon>eudicotyledons</taxon>
        <taxon>Gunneridae</taxon>
        <taxon>Pentapetalae</taxon>
        <taxon>asterids</taxon>
        <taxon>lamiids</taxon>
        <taxon>Lamiales</taxon>
        <taxon>Lamiaceae</taxon>
        <taxon>Nepetoideae</taxon>
        <taxon>Mentheae</taxon>
        <taxon>Salviinae</taxon>
        <taxon>Salvia</taxon>
        <taxon>Salvia subgen. Calosphace</taxon>
    </lineage>
</organism>
<evidence type="ECO:0000256" key="2">
    <source>
        <dbReference type="ARBA" id="ARBA00007727"/>
    </source>
</evidence>
<evidence type="ECO:0000256" key="1">
    <source>
        <dbReference type="ARBA" id="ARBA00004167"/>
    </source>
</evidence>
<sequence>MAVGEKNMVNFFPIVALIMFAISIASLFRLDKTINVVSLDNPIFSKAQANATKNGCNLFSGRWIYDTSYPLYTEGNCSLIGDIFTCAKYGRKDSKYQNWRWQPHQCDLPRFNATTLLEELRNKKLIFVGDSLNQNQWRSLLCLIEPYLPPTTNKTVVLEGNLKKLYVKDYNTTIGLYWSPYLVESDCDKKMPGNRTIRMNSIEKHARHWSDADILIFDTFAWWRPNVTILWGSFGSPNAVYKKVESYQRPYEIVLNTWSEWLEYHINRNKTRIFFASASPLRSGKSRWGSNAGCYNETKPRSDDIYWRSHPKDLMKAVESAIENLKEKGVKVDYLNITQLSTYRQDAYLSVYNLGFKDIGLKPRNPAKSDCLHWCLPGVPDVWNQILYAYIIKP</sequence>
<dbReference type="PANTHER" id="PTHR32285:SF239">
    <property type="entry name" value="PROTEIN TRICHOME BIREFRINGENCE-LIKE 34"/>
    <property type="match status" value="1"/>
</dbReference>
<keyword evidence="4" id="KW-0735">Signal-anchor</keyword>